<dbReference type="OrthoDB" id="64736at2759"/>
<comment type="caution">
    <text evidence="2">The sequence shown here is derived from an EMBL/GenBank/DDBJ whole genome shotgun (WGS) entry which is preliminary data.</text>
</comment>
<evidence type="ECO:0000259" key="1">
    <source>
        <dbReference type="Pfam" id="PF05089"/>
    </source>
</evidence>
<dbReference type="InterPro" id="IPR024733">
    <property type="entry name" value="NAGLU_tim-barrel"/>
</dbReference>
<evidence type="ECO:0000313" key="3">
    <source>
        <dbReference type="Proteomes" id="UP000288716"/>
    </source>
</evidence>
<protein>
    <recommendedName>
        <fullName evidence="1">Alpha-N-acetylglucosaminidase tim-barrel domain-containing protein</fullName>
    </recommendedName>
</protein>
<organism evidence="2 3">
    <name type="scientific">Leptotrombidium deliense</name>
    <dbReference type="NCBI Taxonomy" id="299467"/>
    <lineage>
        <taxon>Eukaryota</taxon>
        <taxon>Metazoa</taxon>
        <taxon>Ecdysozoa</taxon>
        <taxon>Arthropoda</taxon>
        <taxon>Chelicerata</taxon>
        <taxon>Arachnida</taxon>
        <taxon>Acari</taxon>
        <taxon>Acariformes</taxon>
        <taxon>Trombidiformes</taxon>
        <taxon>Prostigmata</taxon>
        <taxon>Anystina</taxon>
        <taxon>Parasitengona</taxon>
        <taxon>Trombiculoidea</taxon>
        <taxon>Trombiculidae</taxon>
        <taxon>Leptotrombidium</taxon>
    </lineage>
</organism>
<accession>A0A443QU32</accession>
<gene>
    <name evidence="2" type="ORF">B4U80_04434</name>
</gene>
<feature type="domain" description="Alpha-N-acetylglucosaminidase tim-barrel" evidence="1">
    <location>
        <begin position="11"/>
        <end position="54"/>
    </location>
</feature>
<dbReference type="VEuPathDB" id="VectorBase:LDEU014179"/>
<dbReference type="AlphaFoldDB" id="A0A443QU32"/>
<sequence>MPLSNFDSIKYIILEPADPLFSKISAAFVEYNCLFGTDIINNSDLFNEMTPKTTFKNLKV</sequence>
<dbReference type="Gene3D" id="3.20.20.80">
    <property type="entry name" value="Glycosidases"/>
    <property type="match status" value="1"/>
</dbReference>
<dbReference type="Pfam" id="PF05089">
    <property type="entry name" value="NAGLU"/>
    <property type="match status" value="1"/>
</dbReference>
<evidence type="ECO:0000313" key="2">
    <source>
        <dbReference type="EMBL" id="RWS06526.1"/>
    </source>
</evidence>
<dbReference type="Proteomes" id="UP000288716">
    <property type="component" value="Unassembled WGS sequence"/>
</dbReference>
<keyword evidence="3" id="KW-1185">Reference proteome</keyword>
<name>A0A443QU32_9ACAR</name>
<proteinExistence type="predicted"/>
<reference evidence="2 3" key="1">
    <citation type="journal article" date="2018" name="Gigascience">
        <title>Genomes of trombidid mites reveal novel predicted allergens and laterally-transferred genes associated with secondary metabolism.</title>
        <authorList>
            <person name="Dong X."/>
            <person name="Chaisiri K."/>
            <person name="Xia D."/>
            <person name="Armstrong S.D."/>
            <person name="Fang Y."/>
            <person name="Donnelly M.J."/>
            <person name="Kadowaki T."/>
            <person name="McGarry J.W."/>
            <person name="Darby A.C."/>
            <person name="Makepeace B.L."/>
        </authorList>
    </citation>
    <scope>NUCLEOTIDE SEQUENCE [LARGE SCALE GENOMIC DNA]</scope>
    <source>
        <strain evidence="2">UoL-UT</strain>
    </source>
</reference>
<dbReference type="EMBL" id="NCKV01051984">
    <property type="protein sequence ID" value="RWS06526.1"/>
    <property type="molecule type" value="Genomic_DNA"/>
</dbReference>